<dbReference type="AlphaFoldDB" id="A0A0D2LMV7"/>
<dbReference type="KEGG" id="mng:MNEG_14843"/>
<evidence type="ECO:0000256" key="1">
    <source>
        <dbReference type="SAM" id="SignalP"/>
    </source>
</evidence>
<feature type="signal peptide" evidence="1">
    <location>
        <begin position="1"/>
        <end position="18"/>
    </location>
</feature>
<accession>A0A0D2LMV7</accession>
<gene>
    <name evidence="2" type="ORF">MNEG_14843</name>
</gene>
<feature type="chain" id="PRO_5002247156" evidence="1">
    <location>
        <begin position="19"/>
        <end position="114"/>
    </location>
</feature>
<proteinExistence type="predicted"/>
<organism evidence="2 3">
    <name type="scientific">Monoraphidium neglectum</name>
    <dbReference type="NCBI Taxonomy" id="145388"/>
    <lineage>
        <taxon>Eukaryota</taxon>
        <taxon>Viridiplantae</taxon>
        <taxon>Chlorophyta</taxon>
        <taxon>core chlorophytes</taxon>
        <taxon>Chlorophyceae</taxon>
        <taxon>CS clade</taxon>
        <taxon>Sphaeropleales</taxon>
        <taxon>Selenastraceae</taxon>
        <taxon>Monoraphidium</taxon>
    </lineage>
</organism>
<keyword evidence="3" id="KW-1185">Reference proteome</keyword>
<protein>
    <submittedName>
        <fullName evidence="2">Uncharacterized protein</fullName>
    </submittedName>
</protein>
<evidence type="ECO:0000313" key="2">
    <source>
        <dbReference type="EMBL" id="KIY93119.1"/>
    </source>
</evidence>
<sequence length="114" mass="12953">MLSLLLFVLLQWAAATSAVLCPDPVNVEPISKFCQDLTKVCVDQGDYVLYENKHNPRHTAFTGIPQIKLDSVHVDYYGFGDVWGTEFLYPHPLLRPATGGEETKELQEPQFSRW</sequence>
<dbReference type="EMBL" id="KK105030">
    <property type="protein sequence ID" value="KIY93119.1"/>
    <property type="molecule type" value="Genomic_DNA"/>
</dbReference>
<reference evidence="2 3" key="1">
    <citation type="journal article" date="2013" name="BMC Genomics">
        <title>Reconstruction of the lipid metabolism for the microalga Monoraphidium neglectum from its genome sequence reveals characteristics suitable for biofuel production.</title>
        <authorList>
            <person name="Bogen C."/>
            <person name="Al-Dilaimi A."/>
            <person name="Albersmeier A."/>
            <person name="Wichmann J."/>
            <person name="Grundmann M."/>
            <person name="Rupp O."/>
            <person name="Lauersen K.J."/>
            <person name="Blifernez-Klassen O."/>
            <person name="Kalinowski J."/>
            <person name="Goesmann A."/>
            <person name="Mussgnug J.H."/>
            <person name="Kruse O."/>
        </authorList>
    </citation>
    <scope>NUCLEOTIDE SEQUENCE [LARGE SCALE GENOMIC DNA]</scope>
    <source>
        <strain evidence="2 3">SAG 48.87</strain>
    </source>
</reference>
<keyword evidence="1" id="KW-0732">Signal</keyword>
<dbReference type="RefSeq" id="XP_013892139.1">
    <property type="nucleotide sequence ID" value="XM_014036685.1"/>
</dbReference>
<evidence type="ECO:0000313" key="3">
    <source>
        <dbReference type="Proteomes" id="UP000054498"/>
    </source>
</evidence>
<dbReference type="GeneID" id="25732445"/>
<dbReference type="Proteomes" id="UP000054498">
    <property type="component" value="Unassembled WGS sequence"/>
</dbReference>
<dbReference type="OrthoDB" id="529273at2759"/>
<name>A0A0D2LMV7_9CHLO</name>